<gene>
    <name evidence="1" type="ORF">AB5J52_24925</name>
</gene>
<sequence length="54" mass="5579">MTSPSRPEHGADRLGMSIRTARVHIAALAAALGRGSRGRLGCLIARSGIPGQEV</sequence>
<proteinExistence type="predicted"/>
<reference evidence="1" key="1">
    <citation type="submission" date="2024-07" db="EMBL/GenBank/DDBJ databases">
        <authorList>
            <person name="Yu S.T."/>
        </authorList>
    </citation>
    <scope>NUCLEOTIDE SEQUENCE</scope>
    <source>
        <strain evidence="1">R39</strain>
    </source>
</reference>
<name>A0AB39QR70_9ACTN</name>
<dbReference type="RefSeq" id="WP_369223950.1">
    <property type="nucleotide sequence ID" value="NZ_CP163441.1"/>
</dbReference>
<evidence type="ECO:0008006" key="2">
    <source>
        <dbReference type="Google" id="ProtNLM"/>
    </source>
</evidence>
<dbReference type="EMBL" id="CP163441">
    <property type="protein sequence ID" value="XDQ45235.1"/>
    <property type="molecule type" value="Genomic_DNA"/>
</dbReference>
<protein>
    <recommendedName>
        <fullName evidence="2">HTH luxR-type domain-containing protein</fullName>
    </recommendedName>
</protein>
<organism evidence="1">
    <name type="scientific">Streptomyces sp. R39</name>
    <dbReference type="NCBI Taxonomy" id="3238631"/>
    <lineage>
        <taxon>Bacteria</taxon>
        <taxon>Bacillati</taxon>
        <taxon>Actinomycetota</taxon>
        <taxon>Actinomycetes</taxon>
        <taxon>Kitasatosporales</taxon>
        <taxon>Streptomycetaceae</taxon>
        <taxon>Streptomyces</taxon>
    </lineage>
</organism>
<accession>A0AB39QR70</accession>
<evidence type="ECO:0000313" key="1">
    <source>
        <dbReference type="EMBL" id="XDQ45235.1"/>
    </source>
</evidence>
<dbReference type="AlphaFoldDB" id="A0AB39QR70"/>